<proteinExistence type="predicted"/>
<dbReference type="EMBL" id="FNTH01000001">
    <property type="protein sequence ID" value="SED23229.1"/>
    <property type="molecule type" value="Genomic_DNA"/>
</dbReference>
<sequence length="73" mass="8116">MSPFQMSAAKLQIVWQRVASSTTRRCFAADARDLGLLLALRLAAYLSIFAMPRRADLADPTPHIRPCISRDEG</sequence>
<protein>
    <submittedName>
        <fullName evidence="1">Uncharacterized protein</fullName>
    </submittedName>
</protein>
<evidence type="ECO:0000313" key="1">
    <source>
        <dbReference type="EMBL" id="SED23229.1"/>
    </source>
</evidence>
<gene>
    <name evidence="1" type="ORF">SAMN05444164_4165</name>
</gene>
<organism evidence="1 2">
    <name type="scientific">Bradyrhizobium erythrophlei</name>
    <dbReference type="NCBI Taxonomy" id="1437360"/>
    <lineage>
        <taxon>Bacteria</taxon>
        <taxon>Pseudomonadati</taxon>
        <taxon>Pseudomonadota</taxon>
        <taxon>Alphaproteobacteria</taxon>
        <taxon>Hyphomicrobiales</taxon>
        <taxon>Nitrobacteraceae</taxon>
        <taxon>Bradyrhizobium</taxon>
    </lineage>
</organism>
<dbReference type="Proteomes" id="UP000198992">
    <property type="component" value="Unassembled WGS sequence"/>
</dbReference>
<reference evidence="1 2" key="1">
    <citation type="submission" date="2016-10" db="EMBL/GenBank/DDBJ databases">
        <authorList>
            <person name="de Groot N.N."/>
        </authorList>
    </citation>
    <scope>NUCLEOTIDE SEQUENCE [LARGE SCALE GENOMIC DNA]</scope>
    <source>
        <strain evidence="1 2">MT12</strain>
    </source>
</reference>
<name>A0A1H4YYW7_9BRAD</name>
<dbReference type="AlphaFoldDB" id="A0A1H4YYW7"/>
<evidence type="ECO:0000313" key="2">
    <source>
        <dbReference type="Proteomes" id="UP000198992"/>
    </source>
</evidence>
<accession>A0A1H4YYW7</accession>